<dbReference type="InterPro" id="IPR000055">
    <property type="entry name" value="Restrct_endonuc_typeI_TRD"/>
</dbReference>
<reference evidence="5 6" key="1">
    <citation type="submission" date="2019-11" db="EMBL/GenBank/DDBJ databases">
        <title>Comparative genomics of hydrocarbon-degrading Desulfosarcina strains.</title>
        <authorList>
            <person name="Watanabe M."/>
            <person name="Kojima H."/>
            <person name="Fukui M."/>
        </authorList>
    </citation>
    <scope>NUCLEOTIDE SEQUENCE [LARGE SCALE GENOMIC DNA]</scope>
    <source>
        <strain evidence="6">oXyS1</strain>
    </source>
</reference>
<evidence type="ECO:0000256" key="2">
    <source>
        <dbReference type="ARBA" id="ARBA00022747"/>
    </source>
</evidence>
<organism evidence="5 6">
    <name type="scientific">Desulfosarcina ovata subsp. ovata</name>
    <dbReference type="NCBI Taxonomy" id="2752305"/>
    <lineage>
        <taxon>Bacteria</taxon>
        <taxon>Pseudomonadati</taxon>
        <taxon>Thermodesulfobacteriota</taxon>
        <taxon>Desulfobacteria</taxon>
        <taxon>Desulfobacterales</taxon>
        <taxon>Desulfosarcinaceae</taxon>
        <taxon>Desulfosarcina</taxon>
    </lineage>
</organism>
<keyword evidence="2" id="KW-0680">Restriction system</keyword>
<dbReference type="InterPro" id="IPR051212">
    <property type="entry name" value="Type-I_RE_S_subunit"/>
</dbReference>
<keyword evidence="5" id="KW-0255">Endonuclease</keyword>
<keyword evidence="5" id="KW-0540">Nuclease</keyword>
<dbReference type="PANTHER" id="PTHR43140:SF1">
    <property type="entry name" value="TYPE I RESTRICTION ENZYME ECOKI SPECIFICITY SUBUNIT"/>
    <property type="match status" value="1"/>
</dbReference>
<dbReference type="RefSeq" id="WP_197743364.1">
    <property type="nucleotide sequence ID" value="NZ_AP021879.1"/>
</dbReference>
<gene>
    <name evidence="5" type="ORF">DSCOOX_42100</name>
</gene>
<dbReference type="GO" id="GO:0009307">
    <property type="term" value="P:DNA restriction-modification system"/>
    <property type="evidence" value="ECO:0007669"/>
    <property type="project" value="UniProtKB-KW"/>
</dbReference>
<dbReference type="Pfam" id="PF01420">
    <property type="entry name" value="Methylase_S"/>
    <property type="match status" value="1"/>
</dbReference>
<keyword evidence="3" id="KW-0238">DNA-binding</keyword>
<dbReference type="Gene3D" id="1.10.287.1120">
    <property type="entry name" value="Bipartite methylase S protein"/>
    <property type="match status" value="1"/>
</dbReference>
<sequence>MSELLGAMPTYEAYKDSGVEWLGEIPAHWEKRRLRFLIDLIVSNVDKHSKVWENPITLCNYVDVYKNNYITNEISFMEATATSDEVDRFKIKINDVLITKDSEDWLDIGVPALVKYEERNLLCGYHLAILRAYNIINGSFLFWALSAQYSKIQFSVRANGITRYGISHGVIKDSWLMFPALSEQTTIVKFLDYKTSQIDQAITIKEKQITLLREHKQILIQNAVTRGLDPDAPMRDSGLEWIGEVPAYWEVIRFKNLFSQSHLPVRKDDGVVTSYRDGQVTLRSNRRLEGYTEAIIEQGYQGIRKGQLVLNSMDAFEGAIGVSESDGKCTPEYVVCDPLSNQFLPEYFAYLLREMALIKYIRVICNAVRQRAVRIRFNNLAKRFLIVPPLKEQTAIVNHIETQSATIDKAIGLYEQQIEKLREYKATLINSAVTGKIKVPMPEQTEAAA</sequence>
<protein>
    <submittedName>
        <fullName evidence="5">Type I restriction endonuclease subunit S</fullName>
    </submittedName>
</protein>
<evidence type="ECO:0000313" key="5">
    <source>
        <dbReference type="EMBL" id="BBO91030.1"/>
    </source>
</evidence>
<dbReference type="SUPFAM" id="SSF116734">
    <property type="entry name" value="DNA methylase specificity domain"/>
    <property type="match status" value="2"/>
</dbReference>
<dbReference type="AlphaFoldDB" id="A0A5K8AGQ1"/>
<dbReference type="Proteomes" id="UP000422108">
    <property type="component" value="Chromosome"/>
</dbReference>
<evidence type="ECO:0000259" key="4">
    <source>
        <dbReference type="Pfam" id="PF01420"/>
    </source>
</evidence>
<dbReference type="PANTHER" id="PTHR43140">
    <property type="entry name" value="TYPE-1 RESTRICTION ENZYME ECOKI SPECIFICITY PROTEIN"/>
    <property type="match status" value="1"/>
</dbReference>
<dbReference type="InterPro" id="IPR044946">
    <property type="entry name" value="Restrct_endonuc_typeI_TRD_sf"/>
</dbReference>
<proteinExistence type="inferred from homology"/>
<keyword evidence="5" id="KW-0378">Hydrolase</keyword>
<dbReference type="GO" id="GO:0004519">
    <property type="term" value="F:endonuclease activity"/>
    <property type="evidence" value="ECO:0007669"/>
    <property type="project" value="UniProtKB-KW"/>
</dbReference>
<accession>A0A5K8AGQ1</accession>
<dbReference type="EMBL" id="AP021879">
    <property type="protein sequence ID" value="BBO91030.1"/>
    <property type="molecule type" value="Genomic_DNA"/>
</dbReference>
<evidence type="ECO:0000256" key="3">
    <source>
        <dbReference type="ARBA" id="ARBA00023125"/>
    </source>
</evidence>
<comment type="similarity">
    <text evidence="1">Belongs to the type-I restriction system S methylase family.</text>
</comment>
<dbReference type="REBASE" id="363317">
    <property type="entry name" value="S.DovoXyS1ORF42090P"/>
</dbReference>
<feature type="domain" description="Type I restriction modification DNA specificity" evidence="4">
    <location>
        <begin position="29"/>
        <end position="198"/>
    </location>
</feature>
<keyword evidence="6" id="KW-1185">Reference proteome</keyword>
<evidence type="ECO:0000313" key="6">
    <source>
        <dbReference type="Proteomes" id="UP000422108"/>
    </source>
</evidence>
<dbReference type="Gene3D" id="3.90.220.20">
    <property type="entry name" value="DNA methylase specificity domains"/>
    <property type="match status" value="2"/>
</dbReference>
<dbReference type="GO" id="GO:0003677">
    <property type="term" value="F:DNA binding"/>
    <property type="evidence" value="ECO:0007669"/>
    <property type="project" value="UniProtKB-KW"/>
</dbReference>
<evidence type="ECO:0000256" key="1">
    <source>
        <dbReference type="ARBA" id="ARBA00010923"/>
    </source>
</evidence>
<name>A0A5K8AGQ1_9BACT</name>